<dbReference type="EMBL" id="UINC01229242">
    <property type="protein sequence ID" value="SVE60874.1"/>
    <property type="molecule type" value="Genomic_DNA"/>
</dbReference>
<sequence length="229" mass="25471">VGVMGEESEKLNRPFTKWITTGVPWVITKVAQTADGYMGIDSKTSVWFTSEESRKHSHRLRSQVDAILIGRQTAQVDNPSLTVRKVLGNNPKRVILDTNRTLPLSLNIFQDKKAETIVLCSKTRFHRSETPACQFIPVKEENGKLVPKHVLKTLATEGITSVLIEGGHDVLSSFNTADVIDQIYIYTAAYDLANASLKNPIQLSDEWTVMDEMALGEDQLIMAEKGVVC</sequence>
<gene>
    <name evidence="5" type="ORF">METZ01_LOCUS513728</name>
</gene>
<feature type="non-terminal residue" evidence="5">
    <location>
        <position position="1"/>
    </location>
</feature>
<evidence type="ECO:0000259" key="4">
    <source>
        <dbReference type="Pfam" id="PF01872"/>
    </source>
</evidence>
<dbReference type="Pfam" id="PF01872">
    <property type="entry name" value="RibD_C"/>
    <property type="match status" value="1"/>
</dbReference>
<dbReference type="InterPro" id="IPR002734">
    <property type="entry name" value="RibDG_C"/>
</dbReference>
<feature type="non-terminal residue" evidence="5">
    <location>
        <position position="229"/>
    </location>
</feature>
<evidence type="ECO:0000256" key="3">
    <source>
        <dbReference type="ARBA" id="ARBA00023002"/>
    </source>
</evidence>
<proteinExistence type="predicted"/>
<evidence type="ECO:0000256" key="1">
    <source>
        <dbReference type="ARBA" id="ARBA00005104"/>
    </source>
</evidence>
<dbReference type="GO" id="GO:0008703">
    <property type="term" value="F:5-amino-6-(5-phosphoribosylamino)uracil reductase activity"/>
    <property type="evidence" value="ECO:0007669"/>
    <property type="project" value="InterPro"/>
</dbReference>
<evidence type="ECO:0000313" key="5">
    <source>
        <dbReference type="EMBL" id="SVE60874.1"/>
    </source>
</evidence>
<reference evidence="5" key="1">
    <citation type="submission" date="2018-05" db="EMBL/GenBank/DDBJ databases">
        <authorList>
            <person name="Lanie J.A."/>
            <person name="Ng W.-L."/>
            <person name="Kazmierczak K.M."/>
            <person name="Andrzejewski T.M."/>
            <person name="Davidsen T.M."/>
            <person name="Wayne K.J."/>
            <person name="Tettelin H."/>
            <person name="Glass J.I."/>
            <person name="Rusch D."/>
            <person name="Podicherti R."/>
            <person name="Tsui H.-C.T."/>
            <person name="Winkler M.E."/>
        </authorList>
    </citation>
    <scope>NUCLEOTIDE SEQUENCE</scope>
</reference>
<organism evidence="5">
    <name type="scientific">marine metagenome</name>
    <dbReference type="NCBI Taxonomy" id="408172"/>
    <lineage>
        <taxon>unclassified sequences</taxon>
        <taxon>metagenomes</taxon>
        <taxon>ecological metagenomes</taxon>
    </lineage>
</organism>
<keyword evidence="2" id="KW-0521">NADP</keyword>
<feature type="domain" description="Bacterial bifunctional deaminase-reductase C-terminal" evidence="4">
    <location>
        <begin position="24"/>
        <end position="188"/>
    </location>
</feature>
<comment type="pathway">
    <text evidence="1">Cofactor biosynthesis; riboflavin biosynthesis.</text>
</comment>
<name>A0A383EWA7_9ZZZZ</name>
<dbReference type="SUPFAM" id="SSF53597">
    <property type="entry name" value="Dihydrofolate reductase-like"/>
    <property type="match status" value="1"/>
</dbReference>
<dbReference type="GO" id="GO:0009231">
    <property type="term" value="P:riboflavin biosynthetic process"/>
    <property type="evidence" value="ECO:0007669"/>
    <property type="project" value="InterPro"/>
</dbReference>
<dbReference type="Gene3D" id="3.40.430.10">
    <property type="entry name" value="Dihydrofolate Reductase, subunit A"/>
    <property type="match status" value="1"/>
</dbReference>
<dbReference type="AlphaFoldDB" id="A0A383EWA7"/>
<dbReference type="InterPro" id="IPR050765">
    <property type="entry name" value="Riboflavin_Biosynth_HTPR"/>
</dbReference>
<dbReference type="PANTHER" id="PTHR38011">
    <property type="entry name" value="DIHYDROFOLATE REDUCTASE FAMILY PROTEIN (AFU_ORTHOLOGUE AFUA_8G06820)"/>
    <property type="match status" value="1"/>
</dbReference>
<accession>A0A383EWA7</accession>
<protein>
    <recommendedName>
        <fullName evidence="4">Bacterial bifunctional deaminase-reductase C-terminal domain-containing protein</fullName>
    </recommendedName>
</protein>
<dbReference type="InterPro" id="IPR024072">
    <property type="entry name" value="DHFR-like_dom_sf"/>
</dbReference>
<evidence type="ECO:0000256" key="2">
    <source>
        <dbReference type="ARBA" id="ARBA00022857"/>
    </source>
</evidence>
<keyword evidence="3" id="KW-0560">Oxidoreductase</keyword>
<dbReference type="PANTHER" id="PTHR38011:SF7">
    <property type="entry name" value="2,5-DIAMINO-6-RIBOSYLAMINO-4(3H)-PYRIMIDINONE 5'-PHOSPHATE REDUCTASE"/>
    <property type="match status" value="1"/>
</dbReference>